<accession>A0ABW4RSP2</accession>
<evidence type="ECO:0000313" key="2">
    <source>
        <dbReference type="Proteomes" id="UP001597326"/>
    </source>
</evidence>
<dbReference type="RefSeq" id="WP_343872188.1">
    <property type="nucleotide sequence ID" value="NZ_BAAAIX010000007.1"/>
</dbReference>
<reference evidence="2" key="1">
    <citation type="journal article" date="2019" name="Int. J. Syst. Evol. Microbiol.">
        <title>The Global Catalogue of Microorganisms (GCM) 10K type strain sequencing project: providing services to taxonomists for standard genome sequencing and annotation.</title>
        <authorList>
            <consortium name="The Broad Institute Genomics Platform"/>
            <consortium name="The Broad Institute Genome Sequencing Center for Infectious Disease"/>
            <person name="Wu L."/>
            <person name="Ma J."/>
        </authorList>
    </citation>
    <scope>NUCLEOTIDE SEQUENCE [LARGE SCALE GENOMIC DNA]</scope>
    <source>
        <strain evidence="2">CAIM 431</strain>
    </source>
</reference>
<keyword evidence="2" id="KW-1185">Reference proteome</keyword>
<evidence type="ECO:0000313" key="1">
    <source>
        <dbReference type="EMBL" id="MFD1889202.1"/>
    </source>
</evidence>
<gene>
    <name evidence="1" type="ORF">ACFSCS_03245</name>
</gene>
<proteinExistence type="predicted"/>
<protein>
    <submittedName>
        <fullName evidence="1">Uncharacterized protein</fullName>
    </submittedName>
</protein>
<comment type="caution">
    <text evidence="1">The sequence shown here is derived from an EMBL/GenBank/DDBJ whole genome shotgun (WGS) entry which is preliminary data.</text>
</comment>
<dbReference type="Proteomes" id="UP001597326">
    <property type="component" value="Unassembled WGS sequence"/>
</dbReference>
<organism evidence="1 2">
    <name type="scientific">Luteococcus peritonei</name>
    <dbReference type="NCBI Taxonomy" id="88874"/>
    <lineage>
        <taxon>Bacteria</taxon>
        <taxon>Bacillati</taxon>
        <taxon>Actinomycetota</taxon>
        <taxon>Actinomycetes</taxon>
        <taxon>Propionibacteriales</taxon>
        <taxon>Propionibacteriaceae</taxon>
        <taxon>Luteococcus</taxon>
    </lineage>
</organism>
<name>A0ABW4RSP2_9ACTN</name>
<dbReference type="EMBL" id="JBHUFZ010000008">
    <property type="protein sequence ID" value="MFD1889202.1"/>
    <property type="molecule type" value="Genomic_DNA"/>
</dbReference>
<sequence length="207" mass="22263">MDSLQTWQSALDLWHRVARLDVDELSVHVDPSAAPDMPVVDFRDEGWNSLLLQPLSEIAVWGFTGPTLLLHHEPEGATAVVAPVVDEVEGPWATGPVYRVDLTDPEEPRISWLAPDVADFYLRTAQAALDALEVPDVVEGDSLVHEALASVMQAEGRELSAVQAEGLWQVDFSGAQPGDWTTLAPQLGVTGGGELAVTARGSRLLLG</sequence>